<proteinExistence type="inferred from homology"/>
<dbReference type="InterPro" id="IPR036396">
    <property type="entry name" value="Cyt_P450_sf"/>
</dbReference>
<dbReference type="PANTHER" id="PTHR24291:SF106">
    <property type="entry name" value="CYTOCHROME P450 4G1-RELATED"/>
    <property type="match status" value="1"/>
</dbReference>
<dbReference type="PRINTS" id="PR00385">
    <property type="entry name" value="P450"/>
</dbReference>
<dbReference type="InterPro" id="IPR001128">
    <property type="entry name" value="Cyt_P450"/>
</dbReference>
<evidence type="ECO:0000256" key="4">
    <source>
        <dbReference type="ARBA" id="ARBA00022723"/>
    </source>
</evidence>
<dbReference type="InterPro" id="IPR017972">
    <property type="entry name" value="Cyt_P450_CS"/>
</dbReference>
<dbReference type="PROSITE" id="PS00086">
    <property type="entry name" value="CYTOCHROME_P450"/>
    <property type="match status" value="1"/>
</dbReference>
<dbReference type="GO" id="GO:0005506">
    <property type="term" value="F:iron ion binding"/>
    <property type="evidence" value="ECO:0007669"/>
    <property type="project" value="InterPro"/>
</dbReference>
<evidence type="ECO:0000256" key="3">
    <source>
        <dbReference type="ARBA" id="ARBA00022617"/>
    </source>
</evidence>
<organism evidence="10 11">
    <name type="scientific">Nezara viridula</name>
    <name type="common">Southern green stink bug</name>
    <name type="synonym">Cimex viridulus</name>
    <dbReference type="NCBI Taxonomy" id="85310"/>
    <lineage>
        <taxon>Eukaryota</taxon>
        <taxon>Metazoa</taxon>
        <taxon>Ecdysozoa</taxon>
        <taxon>Arthropoda</taxon>
        <taxon>Hexapoda</taxon>
        <taxon>Insecta</taxon>
        <taxon>Pterygota</taxon>
        <taxon>Neoptera</taxon>
        <taxon>Paraneoptera</taxon>
        <taxon>Hemiptera</taxon>
        <taxon>Heteroptera</taxon>
        <taxon>Panheteroptera</taxon>
        <taxon>Pentatomomorpha</taxon>
        <taxon>Pentatomoidea</taxon>
        <taxon>Pentatomidae</taxon>
        <taxon>Pentatominae</taxon>
        <taxon>Nezara</taxon>
    </lineage>
</organism>
<reference evidence="10" key="1">
    <citation type="submission" date="2022-01" db="EMBL/GenBank/DDBJ databases">
        <authorList>
            <person name="King R."/>
        </authorList>
    </citation>
    <scope>NUCLEOTIDE SEQUENCE</scope>
</reference>
<dbReference type="InterPro" id="IPR002401">
    <property type="entry name" value="Cyt_P450_E_grp-I"/>
</dbReference>
<dbReference type="SUPFAM" id="SSF48264">
    <property type="entry name" value="Cytochrome P450"/>
    <property type="match status" value="1"/>
</dbReference>
<evidence type="ECO:0000256" key="6">
    <source>
        <dbReference type="ARBA" id="ARBA00023004"/>
    </source>
</evidence>
<dbReference type="Pfam" id="PF00067">
    <property type="entry name" value="p450"/>
    <property type="match status" value="1"/>
</dbReference>
<comment type="cofactor">
    <cofactor evidence="1 8">
        <name>heme</name>
        <dbReference type="ChEBI" id="CHEBI:30413"/>
    </cofactor>
</comment>
<dbReference type="AlphaFoldDB" id="A0A9P0DXU7"/>
<evidence type="ECO:0000256" key="1">
    <source>
        <dbReference type="ARBA" id="ARBA00001971"/>
    </source>
</evidence>
<keyword evidence="6 8" id="KW-0408">Iron</keyword>
<comment type="similarity">
    <text evidence="2 9">Belongs to the cytochrome P450 family.</text>
</comment>
<dbReference type="GO" id="GO:0020037">
    <property type="term" value="F:heme binding"/>
    <property type="evidence" value="ECO:0007669"/>
    <property type="project" value="InterPro"/>
</dbReference>
<evidence type="ECO:0000256" key="7">
    <source>
        <dbReference type="ARBA" id="ARBA00023033"/>
    </source>
</evidence>
<evidence type="ECO:0000313" key="11">
    <source>
        <dbReference type="Proteomes" id="UP001152798"/>
    </source>
</evidence>
<dbReference type="Proteomes" id="UP001152798">
    <property type="component" value="Chromosome 1"/>
</dbReference>
<keyword evidence="7 9" id="KW-0503">Monooxygenase</keyword>
<keyword evidence="11" id="KW-1185">Reference proteome</keyword>
<keyword evidence="5 9" id="KW-0560">Oxidoreductase</keyword>
<dbReference type="PANTHER" id="PTHR24291">
    <property type="entry name" value="CYTOCHROME P450 FAMILY 4"/>
    <property type="match status" value="1"/>
</dbReference>
<accession>A0A9P0DXU7</accession>
<gene>
    <name evidence="10" type="ORF">NEZAVI_LOCUS1280</name>
</gene>
<evidence type="ECO:0000256" key="8">
    <source>
        <dbReference type="PIRSR" id="PIRSR602401-1"/>
    </source>
</evidence>
<evidence type="ECO:0000256" key="9">
    <source>
        <dbReference type="RuleBase" id="RU000461"/>
    </source>
</evidence>
<dbReference type="GO" id="GO:0016705">
    <property type="term" value="F:oxidoreductase activity, acting on paired donors, with incorporation or reduction of molecular oxygen"/>
    <property type="evidence" value="ECO:0007669"/>
    <property type="project" value="InterPro"/>
</dbReference>
<keyword evidence="4 8" id="KW-0479">Metal-binding</keyword>
<dbReference type="CDD" id="cd20628">
    <property type="entry name" value="CYP4"/>
    <property type="match status" value="1"/>
</dbReference>
<dbReference type="Gene3D" id="1.10.630.10">
    <property type="entry name" value="Cytochrome P450"/>
    <property type="match status" value="1"/>
</dbReference>
<name>A0A9P0DXU7_NEZVI</name>
<protein>
    <recommendedName>
        <fullName evidence="12">Cytochrome P450</fullName>
    </recommendedName>
</protein>
<keyword evidence="3 8" id="KW-0349">Heme</keyword>
<dbReference type="GO" id="GO:0004497">
    <property type="term" value="F:monooxygenase activity"/>
    <property type="evidence" value="ECO:0007669"/>
    <property type="project" value="UniProtKB-KW"/>
</dbReference>
<dbReference type="PRINTS" id="PR00463">
    <property type="entry name" value="EP450I"/>
</dbReference>
<dbReference type="InterPro" id="IPR050196">
    <property type="entry name" value="Cytochrome_P450_Monoox"/>
</dbReference>
<evidence type="ECO:0008006" key="12">
    <source>
        <dbReference type="Google" id="ProtNLM"/>
    </source>
</evidence>
<evidence type="ECO:0000256" key="2">
    <source>
        <dbReference type="ARBA" id="ARBA00010617"/>
    </source>
</evidence>
<evidence type="ECO:0000256" key="5">
    <source>
        <dbReference type="ARBA" id="ARBA00023002"/>
    </source>
</evidence>
<sequence>MIAVFTFLVVTAATLYYIKWRSERKRLYELAEKIPGPELLPLASKAFSILKNHNTLLKYIYDLSFIPEYQNVAKLWLGSRLVVGLVHPKDVEIILSSNVHLKKSQEYKLFEPWFGNGLLISSGETWRHQRKMIAPTFHLNILKRFMDEFNRNSQRVIERMRKENGKMFDCHDYMSEIMVETLIETVMGVKQESQNRECFSYAHSVMDLCDILHTRHTRPWYRPEYLFKLTNMSKEWDRNLQNIFNLTNRVFNTKKEDCIKNKSKESTMTKEDVKEETKVETKIETHSDEKFSYGQAAGLKDDLDDDNEIGEKKRLPFLESLIDRSQNGDKLTDQDIIDQVNTIMFEGHDTTAAGSSFFLCVMGDRQDIQAKCIEEIDSIFGDSDRPVTFQDTIEMKYLERCIMETLRLFPPVPLIARELEQDVQLMSENILLPKGCAVVIGTFKLHRRADIYVDPDNFDPDRFLPENAVNRHYYSFVPFSAGPRSCVGRKYAMLKLKILLANILRNFRVKQGKPMKDWQLQADIILKRSDKFEITLEPRRVQKVC</sequence>
<dbReference type="EMBL" id="OV725077">
    <property type="protein sequence ID" value="CAH1390009.1"/>
    <property type="molecule type" value="Genomic_DNA"/>
</dbReference>
<evidence type="ECO:0000313" key="10">
    <source>
        <dbReference type="EMBL" id="CAH1390009.1"/>
    </source>
</evidence>
<feature type="binding site" description="axial binding residue" evidence="8">
    <location>
        <position position="486"/>
    </location>
    <ligand>
        <name>heme</name>
        <dbReference type="ChEBI" id="CHEBI:30413"/>
    </ligand>
    <ligandPart>
        <name>Fe</name>
        <dbReference type="ChEBI" id="CHEBI:18248"/>
    </ligandPart>
</feature>
<dbReference type="OrthoDB" id="1470350at2759"/>